<protein>
    <submittedName>
        <fullName evidence="2">NR LBD domain-containing protein</fullName>
    </submittedName>
</protein>
<name>A0A1I8A0W4_9BILA</name>
<accession>A0A1I8A0W4</accession>
<reference evidence="2" key="1">
    <citation type="submission" date="2016-11" db="UniProtKB">
        <authorList>
            <consortium name="WormBaseParasite"/>
        </authorList>
    </citation>
    <scope>IDENTIFICATION</scope>
</reference>
<sequence>MDGIFSSICVPTRVVHCRNASGKCLEFIEKQIALGRLRELNINGQNWPDSMKASLKSFLKSPNFVKLDLERTNLTVDLDMLTCVVQRFLEGDLRKGTRLEGKPSEEMENLHRQSRLCNSFPLLNGLSKQLQTFRSEYDKIFWCGPGPERLSIFFSYNYSVLIFQD</sequence>
<organism evidence="1 2">
    <name type="scientific">Steinernema glaseri</name>
    <dbReference type="NCBI Taxonomy" id="37863"/>
    <lineage>
        <taxon>Eukaryota</taxon>
        <taxon>Metazoa</taxon>
        <taxon>Ecdysozoa</taxon>
        <taxon>Nematoda</taxon>
        <taxon>Chromadorea</taxon>
        <taxon>Rhabditida</taxon>
        <taxon>Tylenchina</taxon>
        <taxon>Panagrolaimomorpha</taxon>
        <taxon>Strongyloidoidea</taxon>
        <taxon>Steinernematidae</taxon>
        <taxon>Steinernema</taxon>
    </lineage>
</organism>
<dbReference type="WBParaSite" id="L893_g31469.t1">
    <property type="protein sequence ID" value="L893_g31469.t1"/>
    <property type="gene ID" value="L893_g31469"/>
</dbReference>
<keyword evidence="1" id="KW-1185">Reference proteome</keyword>
<evidence type="ECO:0000313" key="2">
    <source>
        <dbReference type="WBParaSite" id="L893_g31469.t1"/>
    </source>
</evidence>
<dbReference type="AlphaFoldDB" id="A0A1I8A0W4"/>
<evidence type="ECO:0000313" key="1">
    <source>
        <dbReference type="Proteomes" id="UP000095287"/>
    </source>
</evidence>
<dbReference type="Proteomes" id="UP000095287">
    <property type="component" value="Unplaced"/>
</dbReference>
<proteinExistence type="predicted"/>